<evidence type="ECO:0000259" key="5">
    <source>
        <dbReference type="PROSITE" id="PS50977"/>
    </source>
</evidence>
<proteinExistence type="predicted"/>
<dbReference type="SUPFAM" id="SSF46689">
    <property type="entry name" value="Homeodomain-like"/>
    <property type="match status" value="1"/>
</dbReference>
<keyword evidence="3" id="KW-0804">Transcription</keyword>
<dbReference type="PROSITE" id="PS50977">
    <property type="entry name" value="HTH_TETR_2"/>
    <property type="match status" value="1"/>
</dbReference>
<keyword evidence="2 4" id="KW-0238">DNA-binding</keyword>
<dbReference type="InterPro" id="IPR050109">
    <property type="entry name" value="HTH-type_TetR-like_transc_reg"/>
</dbReference>
<name>A0ABV5LT25_9ACTN</name>
<keyword evidence="7" id="KW-1185">Reference proteome</keyword>
<organism evidence="6 7">
    <name type="scientific">Kineococcus gynurae</name>
    <dbReference type="NCBI Taxonomy" id="452979"/>
    <lineage>
        <taxon>Bacteria</taxon>
        <taxon>Bacillati</taxon>
        <taxon>Actinomycetota</taxon>
        <taxon>Actinomycetes</taxon>
        <taxon>Kineosporiales</taxon>
        <taxon>Kineosporiaceae</taxon>
        <taxon>Kineococcus</taxon>
    </lineage>
</organism>
<gene>
    <name evidence="6" type="ORF">ACFFVI_09670</name>
</gene>
<protein>
    <submittedName>
        <fullName evidence="6">TetR/AcrR family transcriptional regulator</fullName>
    </submittedName>
</protein>
<dbReference type="Gene3D" id="1.10.10.60">
    <property type="entry name" value="Homeodomain-like"/>
    <property type="match status" value="1"/>
</dbReference>
<reference evidence="6 7" key="1">
    <citation type="submission" date="2024-09" db="EMBL/GenBank/DDBJ databases">
        <authorList>
            <person name="Sun Q."/>
            <person name="Mori K."/>
        </authorList>
    </citation>
    <scope>NUCLEOTIDE SEQUENCE [LARGE SCALE GENOMIC DNA]</scope>
    <source>
        <strain evidence="6 7">TISTR 1856</strain>
    </source>
</reference>
<evidence type="ECO:0000256" key="3">
    <source>
        <dbReference type="ARBA" id="ARBA00023163"/>
    </source>
</evidence>
<dbReference type="PANTHER" id="PTHR30055">
    <property type="entry name" value="HTH-TYPE TRANSCRIPTIONAL REGULATOR RUTR"/>
    <property type="match status" value="1"/>
</dbReference>
<sequence>MTITPDRYAAVKARHRAAILAAATAVLTEGGVPALSADVLAARADVARRTIFNHFASLEDVVLACLEDELNSAISSVADAVDRSPTGGAQRGPLDDLETSLRGTDLPRVVSRIARMLEGPGSSEHELRLQQQAMAHLAGPMTEQVRHRHPDLSALDAALVTGSVLSGLTVVARVWLEETGGSLDPAGRRRWEDLLDHLFRTLRHGFSPAPLSPEGL</sequence>
<dbReference type="EMBL" id="JBHMDM010000004">
    <property type="protein sequence ID" value="MFB9377238.1"/>
    <property type="molecule type" value="Genomic_DNA"/>
</dbReference>
<accession>A0ABV5LT25</accession>
<dbReference type="PRINTS" id="PR00455">
    <property type="entry name" value="HTHTETR"/>
</dbReference>
<evidence type="ECO:0000313" key="7">
    <source>
        <dbReference type="Proteomes" id="UP001589748"/>
    </source>
</evidence>
<dbReference type="Pfam" id="PF00440">
    <property type="entry name" value="TetR_N"/>
    <property type="match status" value="1"/>
</dbReference>
<feature type="domain" description="HTH tetR-type" evidence="5">
    <location>
        <begin position="13"/>
        <end position="73"/>
    </location>
</feature>
<evidence type="ECO:0000256" key="2">
    <source>
        <dbReference type="ARBA" id="ARBA00023125"/>
    </source>
</evidence>
<dbReference type="PANTHER" id="PTHR30055:SF238">
    <property type="entry name" value="MYCOFACTOCIN BIOSYNTHESIS TRANSCRIPTIONAL REGULATOR MFTR-RELATED"/>
    <property type="match status" value="1"/>
</dbReference>
<dbReference type="Gene3D" id="1.10.357.10">
    <property type="entry name" value="Tetracycline Repressor, domain 2"/>
    <property type="match status" value="1"/>
</dbReference>
<comment type="caution">
    <text evidence="6">The sequence shown here is derived from an EMBL/GenBank/DDBJ whole genome shotgun (WGS) entry which is preliminary data.</text>
</comment>
<dbReference type="Proteomes" id="UP001589748">
    <property type="component" value="Unassembled WGS sequence"/>
</dbReference>
<dbReference type="RefSeq" id="WP_380134828.1">
    <property type="nucleotide sequence ID" value="NZ_JBHLUI010000003.1"/>
</dbReference>
<dbReference type="InterPro" id="IPR001647">
    <property type="entry name" value="HTH_TetR"/>
</dbReference>
<evidence type="ECO:0000313" key="6">
    <source>
        <dbReference type="EMBL" id="MFB9377238.1"/>
    </source>
</evidence>
<evidence type="ECO:0000256" key="1">
    <source>
        <dbReference type="ARBA" id="ARBA00023015"/>
    </source>
</evidence>
<feature type="DNA-binding region" description="H-T-H motif" evidence="4">
    <location>
        <begin position="36"/>
        <end position="55"/>
    </location>
</feature>
<dbReference type="InterPro" id="IPR009057">
    <property type="entry name" value="Homeodomain-like_sf"/>
</dbReference>
<keyword evidence="1" id="KW-0805">Transcription regulation</keyword>
<evidence type="ECO:0000256" key="4">
    <source>
        <dbReference type="PROSITE-ProRule" id="PRU00335"/>
    </source>
</evidence>